<dbReference type="GO" id="GO:0005737">
    <property type="term" value="C:cytoplasm"/>
    <property type="evidence" value="ECO:0007669"/>
    <property type="project" value="TreeGrafter"/>
</dbReference>
<organism evidence="2 3">
    <name type="scientific">Streptomyces actinomycinicus</name>
    <dbReference type="NCBI Taxonomy" id="1695166"/>
    <lineage>
        <taxon>Bacteria</taxon>
        <taxon>Bacillati</taxon>
        <taxon>Actinomycetota</taxon>
        <taxon>Actinomycetes</taxon>
        <taxon>Kitasatosporales</taxon>
        <taxon>Streptomycetaceae</taxon>
        <taxon>Streptomyces</taxon>
    </lineage>
</organism>
<dbReference type="PANTHER" id="PTHR48079">
    <property type="entry name" value="PROTEIN YEEZ"/>
    <property type="match status" value="1"/>
</dbReference>
<evidence type="ECO:0000259" key="1">
    <source>
        <dbReference type="Pfam" id="PF01370"/>
    </source>
</evidence>
<keyword evidence="3" id="KW-1185">Reference proteome</keyword>
<dbReference type="PANTHER" id="PTHR48079:SF6">
    <property type="entry name" value="NAD(P)-BINDING DOMAIN-CONTAINING PROTEIN-RELATED"/>
    <property type="match status" value="1"/>
</dbReference>
<dbReference type="Gene3D" id="3.40.50.720">
    <property type="entry name" value="NAD(P)-binding Rossmann-like Domain"/>
    <property type="match status" value="1"/>
</dbReference>
<feature type="domain" description="NAD-dependent epimerase/dehydratase" evidence="1">
    <location>
        <begin position="5"/>
        <end position="189"/>
    </location>
</feature>
<dbReference type="InterPro" id="IPR051783">
    <property type="entry name" value="NAD(P)-dependent_oxidoreduct"/>
</dbReference>
<reference evidence="2" key="1">
    <citation type="submission" date="2021-01" db="EMBL/GenBank/DDBJ databases">
        <title>WGS of actinomycetes isolated from Thailand.</title>
        <authorList>
            <person name="Thawai C."/>
        </authorList>
    </citation>
    <scope>NUCLEOTIDE SEQUENCE</scope>
    <source>
        <strain evidence="2">RCU-197</strain>
    </source>
</reference>
<dbReference type="Pfam" id="PF01370">
    <property type="entry name" value="Epimerase"/>
    <property type="match status" value="1"/>
</dbReference>
<dbReference type="SUPFAM" id="SSF51735">
    <property type="entry name" value="NAD(P)-binding Rossmann-fold domains"/>
    <property type="match status" value="1"/>
</dbReference>
<comment type="caution">
    <text evidence="2">The sequence shown here is derived from an EMBL/GenBank/DDBJ whole genome shotgun (WGS) entry which is preliminary data.</text>
</comment>
<dbReference type="InterPro" id="IPR036291">
    <property type="entry name" value="NAD(P)-bd_dom_sf"/>
</dbReference>
<dbReference type="EMBL" id="JAERRK010000005">
    <property type="protein sequence ID" value="MBL1082909.1"/>
    <property type="molecule type" value="Genomic_DNA"/>
</dbReference>
<evidence type="ECO:0000313" key="3">
    <source>
        <dbReference type="Proteomes" id="UP000661858"/>
    </source>
</evidence>
<protein>
    <submittedName>
        <fullName evidence="2">NAD-dependent epimerase/dehydratase family protein</fullName>
    </submittedName>
</protein>
<dbReference type="InterPro" id="IPR001509">
    <property type="entry name" value="Epimerase_deHydtase"/>
</dbReference>
<dbReference type="AlphaFoldDB" id="A0A937EIU8"/>
<sequence>MKRAVVIGASGQIGRPVVEALTRDGWAVTAASRGGGRDAGWDEGVRTVRLDRADDAALAAVVGDACDLVVDVVAYDAAHARQLTALAGRIGSAVVISSVSVYEDGAGRGFDTQDRPDGFPRYPLPVPETQPTVAAGEESYSTRKAAMERELLAPGGDFPVTVLRPGAVHGPYSPLPRELYFVKRNLDGRERRVLAYRGESRFHSSGARNIAELVRLAAARPGSRVLNACDAEAPTVAGIGAAIDAVMGVETRTTCLDGPPAGSVGLTPWSVPLPVVYDMSAAERELGYRPVVSYAESLPETVGWLTGALRGQDWRERFPLLARACPDLFDYAAEDAWHTA</sequence>
<dbReference type="GO" id="GO:0004029">
    <property type="term" value="F:aldehyde dehydrogenase (NAD+) activity"/>
    <property type="evidence" value="ECO:0007669"/>
    <property type="project" value="TreeGrafter"/>
</dbReference>
<accession>A0A937EIU8</accession>
<gene>
    <name evidence="2" type="ORF">JK359_13100</name>
</gene>
<name>A0A937EIU8_9ACTN</name>
<proteinExistence type="predicted"/>
<dbReference type="RefSeq" id="WP_201835186.1">
    <property type="nucleotide sequence ID" value="NZ_JAERRK010000005.1"/>
</dbReference>
<evidence type="ECO:0000313" key="2">
    <source>
        <dbReference type="EMBL" id="MBL1082909.1"/>
    </source>
</evidence>
<dbReference type="Proteomes" id="UP000661858">
    <property type="component" value="Unassembled WGS sequence"/>
</dbReference>